<dbReference type="Proteomes" id="UP001229355">
    <property type="component" value="Plasmid unnamed"/>
</dbReference>
<accession>A0ABY8DLN3</accession>
<keyword evidence="3" id="KW-1185">Reference proteome</keyword>
<name>A0ABY8DLN3_9HYPH</name>
<sequence>MLSAALPRPSRRSYWPSLSSIPTTKNHHLEKTGASFVSIRIDYANVAPGGAKALPIRP</sequence>
<gene>
    <name evidence="2" type="ORF">PZN02_006114</name>
</gene>
<dbReference type="EMBL" id="CP120375">
    <property type="protein sequence ID" value="WEX91789.1"/>
    <property type="molecule type" value="Genomic_DNA"/>
</dbReference>
<evidence type="ECO:0000256" key="1">
    <source>
        <dbReference type="SAM" id="MobiDB-lite"/>
    </source>
</evidence>
<proteinExistence type="predicted"/>
<evidence type="ECO:0000313" key="3">
    <source>
        <dbReference type="Proteomes" id="UP001229355"/>
    </source>
</evidence>
<geneLocation type="plasmid" evidence="2 3">
    <name>unnamed</name>
</geneLocation>
<keyword evidence="2" id="KW-0614">Plasmid</keyword>
<organism evidence="2 3">
    <name type="scientific">Sinorhizobium garamanticum</name>
    <dbReference type="NCBI Taxonomy" id="680247"/>
    <lineage>
        <taxon>Bacteria</taxon>
        <taxon>Pseudomonadati</taxon>
        <taxon>Pseudomonadota</taxon>
        <taxon>Alphaproteobacteria</taxon>
        <taxon>Hyphomicrobiales</taxon>
        <taxon>Rhizobiaceae</taxon>
        <taxon>Sinorhizobium/Ensifer group</taxon>
        <taxon>Sinorhizobium</taxon>
    </lineage>
</organism>
<protein>
    <submittedName>
        <fullName evidence="2">Uncharacterized protein</fullName>
    </submittedName>
</protein>
<dbReference type="RefSeq" id="WP_280663744.1">
    <property type="nucleotide sequence ID" value="NZ_CP120375.1"/>
</dbReference>
<reference evidence="2 3" key="1">
    <citation type="submission" date="2023-03" db="EMBL/GenBank/DDBJ databases">
        <authorList>
            <person name="Kaur S."/>
            <person name="Espinosa-Saiz D."/>
            <person name="Velazquez E."/>
            <person name="Menendez E."/>
            <person name="diCenzo G.C."/>
        </authorList>
    </citation>
    <scope>NUCLEOTIDE SEQUENCE [LARGE SCALE GENOMIC DNA]</scope>
    <source>
        <strain evidence="2 3">LMG 24692</strain>
        <plasmid evidence="2 3">unnamed</plasmid>
    </source>
</reference>
<evidence type="ECO:0000313" key="2">
    <source>
        <dbReference type="EMBL" id="WEX91789.1"/>
    </source>
</evidence>
<feature type="region of interest" description="Disordered" evidence="1">
    <location>
        <begin position="1"/>
        <end position="22"/>
    </location>
</feature>